<organism evidence="2 3">
    <name type="scientific">Rubrivivax gelatinosus (strain NBRC 100245 / IL144)</name>
    <dbReference type="NCBI Taxonomy" id="983917"/>
    <lineage>
        <taxon>Bacteria</taxon>
        <taxon>Pseudomonadati</taxon>
        <taxon>Pseudomonadota</taxon>
        <taxon>Betaproteobacteria</taxon>
        <taxon>Burkholderiales</taxon>
        <taxon>Sphaerotilaceae</taxon>
        <taxon>Rubrivivax</taxon>
    </lineage>
</organism>
<dbReference type="EMBL" id="AP012320">
    <property type="protein sequence ID" value="BAL93957.1"/>
    <property type="molecule type" value="Genomic_DNA"/>
</dbReference>
<evidence type="ECO:0000313" key="2">
    <source>
        <dbReference type="EMBL" id="BAL93957.1"/>
    </source>
</evidence>
<evidence type="ECO:0000256" key="1">
    <source>
        <dbReference type="SAM" id="MobiDB-lite"/>
    </source>
</evidence>
<reference evidence="2 3" key="1">
    <citation type="journal article" date="2012" name="J. Bacteriol.">
        <title>Complete genome sequence of phototrophic betaproteobacterium Rubrivivax gelatinosus IL144.</title>
        <authorList>
            <person name="Nagashima S."/>
            <person name="Kamimura A."/>
            <person name="Shimizu T."/>
            <person name="Nakamura-isaki S."/>
            <person name="Aono E."/>
            <person name="Sakamoto K."/>
            <person name="Ichikawa N."/>
            <person name="Nakazawa H."/>
            <person name="Sekine M."/>
            <person name="Yamazaki S."/>
            <person name="Fujita N."/>
            <person name="Shimada K."/>
            <person name="Hanada S."/>
            <person name="Nagashima K.V.P."/>
        </authorList>
    </citation>
    <scope>NUCLEOTIDE SEQUENCE [LARGE SCALE GENOMIC DNA]</scope>
    <source>
        <strain evidence="3">NBRC 100245 / IL144</strain>
    </source>
</reference>
<keyword evidence="3" id="KW-1185">Reference proteome</keyword>
<name>I0HLS0_RUBGI</name>
<feature type="region of interest" description="Disordered" evidence="1">
    <location>
        <begin position="1"/>
        <end position="53"/>
    </location>
</feature>
<protein>
    <submittedName>
        <fullName evidence="2">Uncharacterized protein</fullName>
    </submittedName>
</protein>
<accession>I0HLS0</accession>
<dbReference type="AlphaFoldDB" id="I0HLS0"/>
<evidence type="ECO:0000313" key="3">
    <source>
        <dbReference type="Proteomes" id="UP000007883"/>
    </source>
</evidence>
<gene>
    <name evidence="2" type="ordered locus">RGE_06120</name>
</gene>
<dbReference type="HOGENOM" id="CLU_3065856_0_0_4"/>
<feature type="compositionally biased region" description="Basic and acidic residues" evidence="1">
    <location>
        <begin position="42"/>
        <end position="53"/>
    </location>
</feature>
<proteinExistence type="predicted"/>
<sequence length="53" mass="5769">MALTGALRGDRAADPRQAGPLSEPPGGVRTPPAARSSQVRPRRLDPRALRRRR</sequence>
<dbReference type="KEGG" id="rge:RGE_06120"/>
<dbReference type="Proteomes" id="UP000007883">
    <property type="component" value="Chromosome"/>
</dbReference>